<dbReference type="EMBL" id="BMIG01000013">
    <property type="protein sequence ID" value="GGB07743.1"/>
    <property type="molecule type" value="Genomic_DNA"/>
</dbReference>
<organism evidence="2 3">
    <name type="scientific">Polaromonas eurypsychrophila</name>
    <dbReference type="NCBI Taxonomy" id="1614635"/>
    <lineage>
        <taxon>Bacteria</taxon>
        <taxon>Pseudomonadati</taxon>
        <taxon>Pseudomonadota</taxon>
        <taxon>Betaproteobacteria</taxon>
        <taxon>Burkholderiales</taxon>
        <taxon>Comamonadaceae</taxon>
        <taxon>Polaromonas</taxon>
    </lineage>
</organism>
<dbReference type="RefSeq" id="WP_188709403.1">
    <property type="nucleotide sequence ID" value="NZ_BMIG01000013.1"/>
</dbReference>
<reference evidence="2" key="1">
    <citation type="journal article" date="2014" name="Int. J. Syst. Evol. Microbiol.">
        <title>Complete genome sequence of Corynebacterium casei LMG S-19264T (=DSM 44701T), isolated from a smear-ripened cheese.</title>
        <authorList>
            <consortium name="US DOE Joint Genome Institute (JGI-PGF)"/>
            <person name="Walter F."/>
            <person name="Albersmeier A."/>
            <person name="Kalinowski J."/>
            <person name="Ruckert C."/>
        </authorList>
    </citation>
    <scope>NUCLEOTIDE SEQUENCE</scope>
    <source>
        <strain evidence="2">CGMCC 1.15322</strain>
    </source>
</reference>
<protein>
    <submittedName>
        <fullName evidence="2">Uncharacterized protein</fullName>
    </submittedName>
</protein>
<evidence type="ECO:0000313" key="2">
    <source>
        <dbReference type="EMBL" id="GGB07743.1"/>
    </source>
</evidence>
<dbReference type="Proteomes" id="UP000620596">
    <property type="component" value="Unassembled WGS sequence"/>
</dbReference>
<evidence type="ECO:0000313" key="3">
    <source>
        <dbReference type="Proteomes" id="UP000620596"/>
    </source>
</evidence>
<feature type="compositionally biased region" description="Polar residues" evidence="1">
    <location>
        <begin position="23"/>
        <end position="48"/>
    </location>
</feature>
<gene>
    <name evidence="2" type="ORF">GCM10011496_30810</name>
</gene>
<keyword evidence="3" id="KW-1185">Reference proteome</keyword>
<reference evidence="2" key="2">
    <citation type="submission" date="2020-09" db="EMBL/GenBank/DDBJ databases">
        <authorList>
            <person name="Sun Q."/>
            <person name="Zhou Y."/>
        </authorList>
    </citation>
    <scope>NUCLEOTIDE SEQUENCE</scope>
    <source>
        <strain evidence="2">CGMCC 1.15322</strain>
    </source>
</reference>
<dbReference type="AlphaFoldDB" id="A0A916WKW4"/>
<feature type="compositionally biased region" description="Polar residues" evidence="1">
    <location>
        <begin position="56"/>
        <end position="66"/>
    </location>
</feature>
<sequence>MKSGKPDPSGLTTGGSKHPKPLGNQQALAEKAANSQASVKARVESQNMPDKPPLHLQNQPNSSGRK</sequence>
<evidence type="ECO:0000256" key="1">
    <source>
        <dbReference type="SAM" id="MobiDB-lite"/>
    </source>
</evidence>
<proteinExistence type="predicted"/>
<accession>A0A916WKW4</accession>
<name>A0A916WKW4_9BURK</name>
<feature type="region of interest" description="Disordered" evidence="1">
    <location>
        <begin position="1"/>
        <end position="66"/>
    </location>
</feature>
<comment type="caution">
    <text evidence="2">The sequence shown here is derived from an EMBL/GenBank/DDBJ whole genome shotgun (WGS) entry which is preliminary data.</text>
</comment>